<dbReference type="Gene3D" id="3.40.50.410">
    <property type="entry name" value="von Willebrand factor, type A domain"/>
    <property type="match status" value="1"/>
</dbReference>
<accession>Q2SCZ6</accession>
<dbReference type="InterPro" id="IPR036465">
    <property type="entry name" value="vWFA_dom_sf"/>
</dbReference>
<feature type="domain" description="VWFA" evidence="4">
    <location>
        <begin position="96"/>
        <end position="289"/>
    </location>
</feature>
<feature type="compositionally biased region" description="Polar residues" evidence="2">
    <location>
        <begin position="639"/>
        <end position="652"/>
    </location>
</feature>
<feature type="compositionally biased region" description="Basic and acidic residues" evidence="2">
    <location>
        <begin position="551"/>
        <end position="562"/>
    </location>
</feature>
<dbReference type="AlphaFoldDB" id="Q2SCZ6"/>
<feature type="repeat" description="TPR" evidence="1">
    <location>
        <begin position="407"/>
        <end position="440"/>
    </location>
</feature>
<keyword evidence="6" id="KW-1185">Reference proteome</keyword>
<dbReference type="eggNOG" id="COG2304">
    <property type="taxonomic scope" value="Bacteria"/>
</dbReference>
<dbReference type="PANTHER" id="PTHR22550:SF14">
    <property type="entry name" value="VWFA DOMAIN-CONTAINING PROTEIN"/>
    <property type="match status" value="1"/>
</dbReference>
<dbReference type="Pfam" id="PF00515">
    <property type="entry name" value="TPR_1"/>
    <property type="match status" value="1"/>
</dbReference>
<feature type="compositionally biased region" description="Basic and acidic residues" evidence="2">
    <location>
        <begin position="572"/>
        <end position="582"/>
    </location>
</feature>
<dbReference type="SMART" id="SM00028">
    <property type="entry name" value="TPR"/>
    <property type="match status" value="2"/>
</dbReference>
<keyword evidence="1" id="KW-0802">TPR repeat</keyword>
<feature type="region of interest" description="Disordered" evidence="2">
    <location>
        <begin position="452"/>
        <end position="659"/>
    </location>
</feature>
<feature type="compositionally biased region" description="Polar residues" evidence="2">
    <location>
        <begin position="607"/>
        <end position="620"/>
    </location>
</feature>
<dbReference type="HOGENOM" id="CLU_024570_3_2_6"/>
<dbReference type="InterPro" id="IPR050768">
    <property type="entry name" value="UPF0353/GerABKA_families"/>
</dbReference>
<dbReference type="PROSITE" id="PS50293">
    <property type="entry name" value="TPR_REGION"/>
    <property type="match status" value="1"/>
</dbReference>
<keyword evidence="3" id="KW-0472">Membrane</keyword>
<reference evidence="5 6" key="1">
    <citation type="journal article" date="2005" name="Nucleic Acids Res.">
        <title>Genomic blueprint of Hahella chejuensis, a marine microbe producing an algicidal agent.</title>
        <authorList>
            <person name="Jeong H."/>
            <person name="Yim J.H."/>
            <person name="Lee C."/>
            <person name="Choi S.-H."/>
            <person name="Park Y.K."/>
            <person name="Yoon S.H."/>
            <person name="Hur C.-G."/>
            <person name="Kang H.-Y."/>
            <person name="Kim D."/>
            <person name="Lee H.H."/>
            <person name="Park K.H."/>
            <person name="Park S.-H."/>
            <person name="Park H.-S."/>
            <person name="Lee H.K."/>
            <person name="Oh T.K."/>
            <person name="Kim J.F."/>
        </authorList>
    </citation>
    <scope>NUCLEOTIDE SEQUENCE [LARGE SCALE GENOMIC DNA]</scope>
    <source>
        <strain evidence="5 6">KCTC 2396</strain>
    </source>
</reference>
<evidence type="ECO:0000313" key="6">
    <source>
        <dbReference type="Proteomes" id="UP000000238"/>
    </source>
</evidence>
<evidence type="ECO:0000256" key="1">
    <source>
        <dbReference type="PROSITE-ProRule" id="PRU00339"/>
    </source>
</evidence>
<dbReference type="EMBL" id="CP000155">
    <property type="protein sequence ID" value="ABC31478.1"/>
    <property type="molecule type" value="Genomic_DNA"/>
</dbReference>
<feature type="transmembrane region" description="Helical" evidence="3">
    <location>
        <begin position="64"/>
        <end position="83"/>
    </location>
</feature>
<feature type="compositionally biased region" description="Low complexity" evidence="2">
    <location>
        <begin position="469"/>
        <end position="515"/>
    </location>
</feature>
<dbReference type="STRING" id="349521.HCH_04784"/>
<evidence type="ECO:0000259" key="4">
    <source>
        <dbReference type="PROSITE" id="PS50234"/>
    </source>
</evidence>
<dbReference type="SUPFAM" id="SSF48452">
    <property type="entry name" value="TPR-like"/>
    <property type="match status" value="1"/>
</dbReference>
<dbReference type="Pfam" id="PF13519">
    <property type="entry name" value="VWA_2"/>
    <property type="match status" value="1"/>
</dbReference>
<dbReference type="RefSeq" id="WP_011398543.1">
    <property type="nucleotide sequence ID" value="NC_007645.1"/>
</dbReference>
<proteinExistence type="predicted"/>
<name>Q2SCZ6_HAHCH</name>
<dbReference type="InterPro" id="IPR002035">
    <property type="entry name" value="VWF_A"/>
</dbReference>
<protein>
    <submittedName>
        <fullName evidence="5">Uncharacterized protein containing a von Willebrand factor type A (VWA) domain</fullName>
    </submittedName>
</protein>
<dbReference type="Proteomes" id="UP000000238">
    <property type="component" value="Chromosome"/>
</dbReference>
<evidence type="ECO:0000256" key="3">
    <source>
        <dbReference type="SAM" id="Phobius"/>
    </source>
</evidence>
<dbReference type="PROSITE" id="PS50234">
    <property type="entry name" value="VWFA"/>
    <property type="match status" value="1"/>
</dbReference>
<evidence type="ECO:0000256" key="2">
    <source>
        <dbReference type="SAM" id="MobiDB-lite"/>
    </source>
</evidence>
<evidence type="ECO:0000313" key="5">
    <source>
        <dbReference type="EMBL" id="ABC31478.1"/>
    </source>
</evidence>
<gene>
    <name evidence="5" type="ordered locus">HCH_04784</name>
</gene>
<dbReference type="PANTHER" id="PTHR22550">
    <property type="entry name" value="SPORE GERMINATION PROTEIN"/>
    <property type="match status" value="1"/>
</dbReference>
<organism evidence="5 6">
    <name type="scientific">Hahella chejuensis (strain KCTC 2396)</name>
    <dbReference type="NCBI Taxonomy" id="349521"/>
    <lineage>
        <taxon>Bacteria</taxon>
        <taxon>Pseudomonadati</taxon>
        <taxon>Pseudomonadota</taxon>
        <taxon>Gammaproteobacteria</taxon>
        <taxon>Oceanospirillales</taxon>
        <taxon>Hahellaceae</taxon>
        <taxon>Hahella</taxon>
    </lineage>
</organism>
<keyword evidence="3" id="KW-1133">Transmembrane helix</keyword>
<feature type="compositionally biased region" description="Basic and acidic residues" evidence="2">
    <location>
        <begin position="452"/>
        <end position="468"/>
    </location>
</feature>
<dbReference type="InterPro" id="IPR011990">
    <property type="entry name" value="TPR-like_helical_dom_sf"/>
</dbReference>
<dbReference type="eggNOG" id="COG0457">
    <property type="taxonomic scope" value="Bacteria"/>
</dbReference>
<keyword evidence="3" id="KW-0812">Transmembrane</keyword>
<dbReference type="KEGG" id="hch:HCH_04784"/>
<dbReference type="PROSITE" id="PS50005">
    <property type="entry name" value="TPR"/>
    <property type="match status" value="1"/>
</dbReference>
<dbReference type="SMART" id="SM00327">
    <property type="entry name" value="VWA"/>
    <property type="match status" value="1"/>
</dbReference>
<dbReference type="OrthoDB" id="9807628at2"/>
<dbReference type="InterPro" id="IPR019734">
    <property type="entry name" value="TPR_rpt"/>
</dbReference>
<sequence>MMEFLTQFHFLRPTLLLLAPALLALLFLMRHRRNGQNSWRTLLPPEFLAALSETPPQTVKRSSFWLWPLILVLSVVALAGPTWSKQETPVTLKQEALVVTLDLSLSMLATDLTPNRLTRARQKVYDLLDARKEGQTALVAFSGSGHVVAPLTEDSNTLRAMLPALDPFIMPEMGSNAAAGIESALNVIKQAGAVNARILLITDGVEEVDVQPINDLLSKAGVSISVLGVGADDGGPIPIPNRGFIKQGDQVVIAKPNFALMREIAGRPGDRFSKMTLDGSDLRRLLPNANSKNFQDANEDNRLQGEQWHDAGYLLLLIVIPLLLWQHRQAGVALCLLVLLAQPQVSHAIEWDNLWSTPDQRGWEFYQDNKYEDAANAYNSALGKGAAYYRAGDYAKAEAEFSKLDSAQAHYNRGNSLALQQRYQEAIKAYDEALQRNPDMAEAAENKRRLEEQLEKQKQRQDSKDSQKDQQQSDQNNADQQQNQQQNSSDSQQQNSQSSDQDSQGQPGQQGGDPSQQPPSQPQDQSTDKQDNASSQDTDEQKNAEQAQNAVKEDKADPKDAQSKAADAEQQEAEKKDGDKEAQTAGQAGEPEDAPDKEPSEDASAALSDNISLKDQQTEQWLRRIPDDPGGLLRRKFLQQYQQGSRPSSSKQDSGRPLW</sequence>
<dbReference type="Gene3D" id="1.25.40.10">
    <property type="entry name" value="Tetratricopeptide repeat domain"/>
    <property type="match status" value="1"/>
</dbReference>
<dbReference type="SUPFAM" id="SSF53300">
    <property type="entry name" value="vWA-like"/>
    <property type="match status" value="1"/>
</dbReference>